<sequence>MQDFWESRVKNVRLITSDAHTGLTKTISEVFPESYTL</sequence>
<proteinExistence type="predicted"/>
<gene>
    <name evidence="1" type="ORF">ATORI0001_1403</name>
</gene>
<evidence type="ECO:0000313" key="2">
    <source>
        <dbReference type="Proteomes" id="UP000004070"/>
    </source>
</evidence>
<organism evidence="1 2">
    <name type="scientific">Lancefieldella rimae (strain ATCC 49626 / DSM 7090 / CCUG 31168 / NBRC 15546 / VPI D140H-11A)</name>
    <name type="common">Atopobium rimae</name>
    <dbReference type="NCBI Taxonomy" id="553184"/>
    <lineage>
        <taxon>Bacteria</taxon>
        <taxon>Bacillati</taxon>
        <taxon>Actinomycetota</taxon>
        <taxon>Coriobacteriia</taxon>
        <taxon>Coriobacteriales</taxon>
        <taxon>Atopobiaceae</taxon>
        <taxon>Lancefieldella</taxon>
    </lineage>
</organism>
<dbReference type="Proteomes" id="UP000004070">
    <property type="component" value="Unassembled WGS sequence"/>
</dbReference>
<dbReference type="EMBL" id="ACFE01000002">
    <property type="protein sequence ID" value="EEE17435.1"/>
    <property type="molecule type" value="Genomic_DNA"/>
</dbReference>
<comment type="caution">
    <text evidence="1">The sequence shown here is derived from an EMBL/GenBank/DDBJ whole genome shotgun (WGS) entry which is preliminary data.</text>
</comment>
<protein>
    <submittedName>
        <fullName evidence="1">Uncharacterized protein</fullName>
    </submittedName>
</protein>
<reference evidence="1 2" key="1">
    <citation type="submission" date="2009-01" db="EMBL/GenBank/DDBJ databases">
        <authorList>
            <person name="Madupu R."/>
            <person name="Sebastian Y."/>
            <person name="Durkin A.S."/>
            <person name="Torralba M."/>
            <person name="Methe B."/>
            <person name="Sutton G.G."/>
            <person name="Strausberg R.L."/>
            <person name="Nelson K.E."/>
        </authorList>
    </citation>
    <scope>NUCLEOTIDE SEQUENCE [LARGE SCALE GENOMIC DNA]</scope>
    <source>
        <strain evidence="1 2">ATCC 49626</strain>
    </source>
</reference>
<name>B9CM64_LANR4</name>
<accession>B9CM64</accession>
<dbReference type="AlphaFoldDB" id="B9CM64"/>
<evidence type="ECO:0000313" key="1">
    <source>
        <dbReference type="EMBL" id="EEE17435.1"/>
    </source>
</evidence>